<accession>A0A285SWL4</accession>
<feature type="transmembrane region" description="Helical" evidence="1">
    <location>
        <begin position="73"/>
        <end position="94"/>
    </location>
</feature>
<feature type="transmembrane region" description="Helical" evidence="1">
    <location>
        <begin position="100"/>
        <end position="122"/>
    </location>
</feature>
<evidence type="ECO:0000313" key="2">
    <source>
        <dbReference type="EMBL" id="SOC12613.1"/>
    </source>
</evidence>
<dbReference type="GO" id="GO:0005886">
    <property type="term" value="C:plasma membrane"/>
    <property type="evidence" value="ECO:0007669"/>
    <property type="project" value="TreeGrafter"/>
</dbReference>
<dbReference type="OrthoDB" id="21979at2"/>
<keyword evidence="1" id="KW-0472">Membrane</keyword>
<dbReference type="InterPro" id="IPR052712">
    <property type="entry name" value="Acid_resist_chaperone_HdeD"/>
</dbReference>
<evidence type="ECO:0000256" key="1">
    <source>
        <dbReference type="SAM" id="Phobius"/>
    </source>
</evidence>
<sequence>MTTKAVSTRGVAAPQQDTRRLTLVGAAFAAIGVLAILLPALATLTAELLVAALFALWGGVGLWFAWEMQPAPEWRYAAAVFGLLLLAGIVFMIFPVAGVAALTILMMISFLMEGILSVIFGLRSSSHLANWGWLIFSGVCSLIIGLVILIGWPGTTRWMLGLLMGVNFLSSGLSLIMLGRAINTRVT</sequence>
<feature type="transmembrane region" description="Helical" evidence="1">
    <location>
        <begin position="21"/>
        <end position="42"/>
    </location>
</feature>
<dbReference type="Proteomes" id="UP000219331">
    <property type="component" value="Unassembled WGS sequence"/>
</dbReference>
<dbReference type="InterPro" id="IPR005325">
    <property type="entry name" value="DUF308_memb"/>
</dbReference>
<keyword evidence="3" id="KW-1185">Reference proteome</keyword>
<proteinExistence type="predicted"/>
<protein>
    <submittedName>
        <fullName evidence="2">Uncharacterized membrane protein HdeD, DUF308 family</fullName>
    </submittedName>
</protein>
<dbReference type="RefSeq" id="WP_097175239.1">
    <property type="nucleotide sequence ID" value="NZ_OBML01000007.1"/>
</dbReference>
<dbReference type="Pfam" id="PF03729">
    <property type="entry name" value="DUF308"/>
    <property type="match status" value="1"/>
</dbReference>
<keyword evidence="1" id="KW-0812">Transmembrane</keyword>
<feature type="transmembrane region" description="Helical" evidence="1">
    <location>
        <begin position="131"/>
        <end position="152"/>
    </location>
</feature>
<dbReference type="PANTHER" id="PTHR34989:SF1">
    <property type="entry name" value="PROTEIN HDED"/>
    <property type="match status" value="1"/>
</dbReference>
<dbReference type="EMBL" id="OBML01000007">
    <property type="protein sequence ID" value="SOC12613.1"/>
    <property type="molecule type" value="Genomic_DNA"/>
</dbReference>
<gene>
    <name evidence="2" type="ORF">SAMN05421512_1078</name>
</gene>
<reference evidence="2 3" key="1">
    <citation type="submission" date="2017-08" db="EMBL/GenBank/DDBJ databases">
        <authorList>
            <person name="de Groot N.N."/>
        </authorList>
    </citation>
    <scope>NUCLEOTIDE SEQUENCE [LARGE SCALE GENOMIC DNA]</scope>
    <source>
        <strain evidence="2 3">USBA 352</strain>
    </source>
</reference>
<feature type="transmembrane region" description="Helical" evidence="1">
    <location>
        <begin position="158"/>
        <end position="178"/>
    </location>
</feature>
<keyword evidence="1" id="KW-1133">Transmembrane helix</keyword>
<name>A0A285SWL4_9HYPH</name>
<feature type="transmembrane region" description="Helical" evidence="1">
    <location>
        <begin position="48"/>
        <end position="66"/>
    </location>
</feature>
<evidence type="ECO:0000313" key="3">
    <source>
        <dbReference type="Proteomes" id="UP000219331"/>
    </source>
</evidence>
<dbReference type="AlphaFoldDB" id="A0A285SWL4"/>
<dbReference type="STRING" id="538381.GCA_001696535_03528"/>
<dbReference type="PANTHER" id="PTHR34989">
    <property type="entry name" value="PROTEIN HDED"/>
    <property type="match status" value="1"/>
</dbReference>
<organism evidence="2 3">
    <name type="scientific">Stappia indica</name>
    <dbReference type="NCBI Taxonomy" id="538381"/>
    <lineage>
        <taxon>Bacteria</taxon>
        <taxon>Pseudomonadati</taxon>
        <taxon>Pseudomonadota</taxon>
        <taxon>Alphaproteobacteria</taxon>
        <taxon>Hyphomicrobiales</taxon>
        <taxon>Stappiaceae</taxon>
        <taxon>Stappia</taxon>
    </lineage>
</organism>